<dbReference type="Proteomes" id="UP001184150">
    <property type="component" value="Unassembled WGS sequence"/>
</dbReference>
<dbReference type="EMBL" id="JAVDRD010000005">
    <property type="protein sequence ID" value="MDR6511524.1"/>
    <property type="molecule type" value="Genomic_DNA"/>
</dbReference>
<evidence type="ECO:0000256" key="4">
    <source>
        <dbReference type="ARBA" id="ARBA00023172"/>
    </source>
</evidence>
<accession>A0ABU1MMG7</accession>
<keyword evidence="2" id="KW-0229">DNA integration</keyword>
<feature type="domain" description="Core-binding (CB)" evidence="7">
    <location>
        <begin position="65"/>
        <end position="144"/>
    </location>
</feature>
<protein>
    <submittedName>
        <fullName evidence="8">Integrase</fullName>
    </submittedName>
</protein>
<dbReference type="Pfam" id="PF00589">
    <property type="entry name" value="Phage_integrase"/>
    <property type="match status" value="1"/>
</dbReference>
<dbReference type="PROSITE" id="PS51898">
    <property type="entry name" value="TYR_RECOMBINASE"/>
    <property type="match status" value="1"/>
</dbReference>
<dbReference type="InterPro" id="IPR050808">
    <property type="entry name" value="Phage_Integrase"/>
</dbReference>
<dbReference type="Gene3D" id="1.10.150.130">
    <property type="match status" value="1"/>
</dbReference>
<comment type="similarity">
    <text evidence="1">Belongs to the 'phage' integrase family.</text>
</comment>
<evidence type="ECO:0000313" key="9">
    <source>
        <dbReference type="Proteomes" id="UP001184150"/>
    </source>
</evidence>
<proteinExistence type="inferred from homology"/>
<reference evidence="8 9" key="1">
    <citation type="submission" date="2023-07" db="EMBL/GenBank/DDBJ databases">
        <title>Sorghum-associated microbial communities from plants grown in Nebraska, USA.</title>
        <authorList>
            <person name="Schachtman D."/>
        </authorList>
    </citation>
    <scope>NUCLEOTIDE SEQUENCE [LARGE SCALE GENOMIC DNA]</scope>
    <source>
        <strain evidence="8 9">DS1027</strain>
    </source>
</reference>
<dbReference type="Gene3D" id="1.10.443.10">
    <property type="entry name" value="Intergrase catalytic core"/>
    <property type="match status" value="1"/>
</dbReference>
<evidence type="ECO:0000256" key="3">
    <source>
        <dbReference type="ARBA" id="ARBA00023125"/>
    </source>
</evidence>
<evidence type="ECO:0000256" key="5">
    <source>
        <dbReference type="PROSITE-ProRule" id="PRU01248"/>
    </source>
</evidence>
<dbReference type="PANTHER" id="PTHR30629:SF2">
    <property type="entry name" value="PROPHAGE INTEGRASE INTS-RELATED"/>
    <property type="match status" value="1"/>
</dbReference>
<name>A0ABU1MMG7_9SPHN</name>
<dbReference type="InterPro" id="IPR044068">
    <property type="entry name" value="CB"/>
</dbReference>
<gene>
    <name evidence="8" type="ORF">J2792_002396</name>
</gene>
<dbReference type="SUPFAM" id="SSF56349">
    <property type="entry name" value="DNA breaking-rejoining enzymes"/>
    <property type="match status" value="1"/>
</dbReference>
<dbReference type="InterPro" id="IPR002104">
    <property type="entry name" value="Integrase_catalytic"/>
</dbReference>
<evidence type="ECO:0000313" key="8">
    <source>
        <dbReference type="EMBL" id="MDR6511524.1"/>
    </source>
</evidence>
<dbReference type="RefSeq" id="WP_309805395.1">
    <property type="nucleotide sequence ID" value="NZ_JAVDRD010000005.1"/>
</dbReference>
<keyword evidence="3 5" id="KW-0238">DNA-binding</keyword>
<organism evidence="8 9">
    <name type="scientific">Novosphingobium capsulatum</name>
    <dbReference type="NCBI Taxonomy" id="13688"/>
    <lineage>
        <taxon>Bacteria</taxon>
        <taxon>Pseudomonadati</taxon>
        <taxon>Pseudomonadota</taxon>
        <taxon>Alphaproteobacteria</taxon>
        <taxon>Sphingomonadales</taxon>
        <taxon>Sphingomonadaceae</taxon>
        <taxon>Novosphingobium</taxon>
    </lineage>
</organism>
<dbReference type="InterPro" id="IPR010998">
    <property type="entry name" value="Integrase_recombinase_N"/>
</dbReference>
<evidence type="ECO:0000256" key="1">
    <source>
        <dbReference type="ARBA" id="ARBA00008857"/>
    </source>
</evidence>
<evidence type="ECO:0000259" key="6">
    <source>
        <dbReference type="PROSITE" id="PS51898"/>
    </source>
</evidence>
<evidence type="ECO:0000259" key="7">
    <source>
        <dbReference type="PROSITE" id="PS51900"/>
    </source>
</evidence>
<dbReference type="PROSITE" id="PS51900">
    <property type="entry name" value="CB"/>
    <property type="match status" value="1"/>
</dbReference>
<dbReference type="PANTHER" id="PTHR30629">
    <property type="entry name" value="PROPHAGE INTEGRASE"/>
    <property type="match status" value="1"/>
</dbReference>
<keyword evidence="4" id="KW-0233">DNA recombination</keyword>
<evidence type="ECO:0000256" key="2">
    <source>
        <dbReference type="ARBA" id="ARBA00022908"/>
    </source>
</evidence>
<dbReference type="InterPro" id="IPR011010">
    <property type="entry name" value="DNA_brk_join_enz"/>
</dbReference>
<feature type="domain" description="Tyr recombinase" evidence="6">
    <location>
        <begin position="155"/>
        <end position="332"/>
    </location>
</feature>
<keyword evidence="9" id="KW-1185">Reference proteome</keyword>
<dbReference type="InterPro" id="IPR013762">
    <property type="entry name" value="Integrase-like_cat_sf"/>
</dbReference>
<sequence length="362" mass="41120">MNKALPTYASAYTDRHGIQRVRLRRTGYVTHYCQHKPGTPEFTEEYHTWLANGKKQVGENRPKPGTFDELIARFYKSKNWQEIKESTRYTYRGEIERFRAKYGSRSARTMTAQHVASLIAKMGDTPNAANNLRKRLGQLFRYSIELGWRIDNPAKIVKGIKVKSEGHKTWQEEHIAQFQACWPRGTKQRLAFDLALYTAQRRSDVRIMGPQHIKDGAIAVKQLKTGKSMAIPIHPDLAASIAAMPTAHLAFITTERGTLFSAKSFSMWFRKQVIKAGLDGYTMHGLRKAASRRMAETGLSNQEIKAITGHVTDSEVARYTREAEQALIARRAMAKMAQVVWLPDPSQNLATHFQEAESNAKN</sequence>
<comment type="caution">
    <text evidence="8">The sequence shown here is derived from an EMBL/GenBank/DDBJ whole genome shotgun (WGS) entry which is preliminary data.</text>
</comment>